<dbReference type="OMA" id="HERSGVH"/>
<keyword evidence="3" id="KW-0520">NAD</keyword>
<dbReference type="InterPro" id="IPR000157">
    <property type="entry name" value="TIR_dom"/>
</dbReference>
<dbReference type="InParanoid" id="A0A059CEL9"/>
<dbReference type="FunCoup" id="A0A059CEL9">
    <property type="interactions" value="12"/>
</dbReference>
<dbReference type="Gene3D" id="3.40.50.10140">
    <property type="entry name" value="Toll/interleukin-1 receptor homology (TIR) domain"/>
    <property type="match status" value="2"/>
</dbReference>
<keyword evidence="2" id="KW-0378">Hydrolase</keyword>
<dbReference type="Gramene" id="KCW76606">
    <property type="protein sequence ID" value="KCW76606"/>
    <property type="gene ID" value="EUGRSUZ_D00989"/>
</dbReference>
<dbReference type="Pfam" id="PF01582">
    <property type="entry name" value="TIR"/>
    <property type="match status" value="2"/>
</dbReference>
<dbReference type="GO" id="GO:0005634">
    <property type="term" value="C:nucleus"/>
    <property type="evidence" value="ECO:0000318"/>
    <property type="project" value="GO_Central"/>
</dbReference>
<dbReference type="AlphaFoldDB" id="A0A059CEL9"/>
<feature type="domain" description="TIR" evidence="5">
    <location>
        <begin position="196"/>
        <end position="363"/>
    </location>
</feature>
<evidence type="ECO:0000256" key="3">
    <source>
        <dbReference type="ARBA" id="ARBA00023027"/>
    </source>
</evidence>
<dbReference type="EMBL" id="KK198756">
    <property type="protein sequence ID" value="KCW76606.1"/>
    <property type="molecule type" value="Genomic_DNA"/>
</dbReference>
<dbReference type="GO" id="GO:0061809">
    <property type="term" value="F:NAD+ nucleosidase activity, cyclic ADP-ribose generating"/>
    <property type="evidence" value="ECO:0007669"/>
    <property type="project" value="UniProtKB-EC"/>
</dbReference>
<dbReference type="EC" id="3.2.2.6" evidence="1"/>
<evidence type="ECO:0000256" key="2">
    <source>
        <dbReference type="ARBA" id="ARBA00022801"/>
    </source>
</evidence>
<feature type="domain" description="TIR" evidence="5">
    <location>
        <begin position="6"/>
        <end position="169"/>
    </location>
</feature>
<dbReference type="SUPFAM" id="SSF52200">
    <property type="entry name" value="Toll/Interleukin receptor TIR domain"/>
    <property type="match status" value="2"/>
</dbReference>
<dbReference type="KEGG" id="egr:104441207"/>
<dbReference type="PANTHER" id="PTHR32009:SF39">
    <property type="entry name" value="TIR DOMAIN-CONTAINING PROTEIN"/>
    <property type="match status" value="1"/>
</dbReference>
<dbReference type="PANTHER" id="PTHR32009">
    <property type="entry name" value="TMV RESISTANCE PROTEIN N-LIKE"/>
    <property type="match status" value="1"/>
</dbReference>
<dbReference type="InterPro" id="IPR035897">
    <property type="entry name" value="Toll_tir_struct_dom_sf"/>
</dbReference>
<evidence type="ECO:0000256" key="1">
    <source>
        <dbReference type="ARBA" id="ARBA00011982"/>
    </source>
</evidence>
<evidence type="ECO:0000259" key="5">
    <source>
        <dbReference type="PROSITE" id="PS50104"/>
    </source>
</evidence>
<organism evidence="6">
    <name type="scientific">Eucalyptus grandis</name>
    <name type="common">Flooded gum</name>
    <dbReference type="NCBI Taxonomy" id="71139"/>
    <lineage>
        <taxon>Eukaryota</taxon>
        <taxon>Viridiplantae</taxon>
        <taxon>Streptophyta</taxon>
        <taxon>Embryophyta</taxon>
        <taxon>Tracheophyta</taxon>
        <taxon>Spermatophyta</taxon>
        <taxon>Magnoliopsida</taxon>
        <taxon>eudicotyledons</taxon>
        <taxon>Gunneridae</taxon>
        <taxon>Pentapetalae</taxon>
        <taxon>rosids</taxon>
        <taxon>malvids</taxon>
        <taxon>Myrtales</taxon>
        <taxon>Myrtaceae</taxon>
        <taxon>Myrtoideae</taxon>
        <taxon>Eucalypteae</taxon>
        <taxon>Eucalyptus</taxon>
    </lineage>
</organism>
<dbReference type="SMART" id="SM00255">
    <property type="entry name" value="TIR"/>
    <property type="match status" value="2"/>
</dbReference>
<name>A0A059CEL9_EUCGR</name>
<comment type="catalytic activity">
    <reaction evidence="4">
        <text>NAD(+) + H2O = ADP-D-ribose + nicotinamide + H(+)</text>
        <dbReference type="Rhea" id="RHEA:16301"/>
        <dbReference type="ChEBI" id="CHEBI:15377"/>
        <dbReference type="ChEBI" id="CHEBI:15378"/>
        <dbReference type="ChEBI" id="CHEBI:17154"/>
        <dbReference type="ChEBI" id="CHEBI:57540"/>
        <dbReference type="ChEBI" id="CHEBI:57967"/>
        <dbReference type="EC" id="3.2.2.6"/>
    </reaction>
    <physiologicalReaction direction="left-to-right" evidence="4">
        <dbReference type="Rhea" id="RHEA:16302"/>
    </physiologicalReaction>
</comment>
<sequence length="366" mass="41903">MEALPTRYDVFLSFRGADDRTGFVYHLYKRLLDSGVRVSRSDCALPVRKEKGREQLVWAISRCKIAIPIISRGYASSTWCLEELAAIMDCRRRDDKLVLPVFYNVAVVDLGRRRGDFDDEMKCSSEEVLKWQEALTSVARIRGWISQSTADGHEGELVQMVVAKVLSELKRIWIQRLPLSIGLAYLFFSERKRRETKCQVFLAFRGPDTQYNLAHYLYVSLMASGIGVFNHDDPSLIGKDFSNEISNAIDRCEISIPILSSNYSSSPWCLEELARMVDCKRTKGQMILPIFYKVDPSHVRDLSHCFEESILPHKELVDGSTYDRWKRALKEIGSLEGWVSEKVANGHEEVLVKQVVEEVSRLLNNP</sequence>
<gene>
    <name evidence="6" type="ORF">EUGRSUZ_D00989</name>
</gene>
<dbReference type="PROSITE" id="PS50104">
    <property type="entry name" value="TIR"/>
    <property type="match status" value="2"/>
</dbReference>
<dbReference type="GO" id="GO:0007165">
    <property type="term" value="P:signal transduction"/>
    <property type="evidence" value="ECO:0000318"/>
    <property type="project" value="GO_Central"/>
</dbReference>
<proteinExistence type="predicted"/>
<evidence type="ECO:0000313" key="6">
    <source>
        <dbReference type="EMBL" id="KCW76606.1"/>
    </source>
</evidence>
<evidence type="ECO:0000256" key="4">
    <source>
        <dbReference type="ARBA" id="ARBA00047304"/>
    </source>
</evidence>
<accession>A0A059CEL9</accession>
<reference evidence="6" key="1">
    <citation type="submission" date="2013-07" db="EMBL/GenBank/DDBJ databases">
        <title>The genome of Eucalyptus grandis.</title>
        <authorList>
            <person name="Schmutz J."/>
            <person name="Hayes R."/>
            <person name="Myburg A."/>
            <person name="Tuskan G."/>
            <person name="Grattapaglia D."/>
            <person name="Rokhsar D.S."/>
        </authorList>
    </citation>
    <scope>NUCLEOTIDE SEQUENCE</scope>
    <source>
        <tissue evidence="6">Leaf extractions</tissue>
    </source>
</reference>
<protein>
    <recommendedName>
        <fullName evidence="1">ADP-ribosyl cyclase/cyclic ADP-ribose hydrolase</fullName>
        <ecNumber evidence="1">3.2.2.6</ecNumber>
    </recommendedName>
</protein>
<dbReference type="STRING" id="71139.A0A059CEL9"/>